<dbReference type="PANTHER" id="PTHR11953">
    <property type="entry name" value="EXOSOME COMPLEX COMPONENT"/>
    <property type="match status" value="1"/>
</dbReference>
<comment type="function">
    <text evidence="8">Phosphorolytic 3'-5' exoribonuclease that plays an important role in tRNA 3'-end maturation. Removes nucleotide residues following the 3'-CCA terminus of tRNAs; can also add nucleotides to the ends of RNA molecules by using nucleoside diphosphates as substrates, but this may not be physiologically important. Probably plays a role in initiation of 16S rRNA degradation (leading to ribosome degradation) during starvation.</text>
</comment>
<sequence length="287" mass="32131">MVSKGKFFDILLLIQEEAGRFAASFLLFCFSRLKEDWKLRTDNRRNNELRRTVITPHFLKHAEGSVLIEVGDTKVVCSASIEDKVPPFLRGTGKGWITAEYSMIPRATEQRTVRESSKGKISGRTMEIQRLIGRSLRSVVNLDLIGERTIWIDCDVIQADGGTRTAAITGSYVALVYAIIHLHNQQPFDVFPVTDFLAATSVGILKSKDMVLDLNYEEDSNAQVDMNIVMTGNGHFVEVQGTGEEATFTHEELLEMLALAKEGIQQLITIQKETLGDIAEKILQNKQ</sequence>
<dbReference type="NCBIfam" id="TIGR01966">
    <property type="entry name" value="RNasePH"/>
    <property type="match status" value="1"/>
</dbReference>
<dbReference type="Pfam" id="PF03725">
    <property type="entry name" value="RNase_PH_C"/>
    <property type="match status" value="1"/>
</dbReference>
<dbReference type="Gene3D" id="3.30.230.70">
    <property type="entry name" value="GHMP Kinase, N-terminal domain"/>
    <property type="match status" value="1"/>
</dbReference>
<comment type="catalytic activity">
    <reaction evidence="8">
        <text>tRNA(n+1) + phosphate = tRNA(n) + a ribonucleoside 5'-diphosphate</text>
        <dbReference type="Rhea" id="RHEA:10628"/>
        <dbReference type="Rhea" id="RHEA-COMP:17343"/>
        <dbReference type="Rhea" id="RHEA-COMP:17344"/>
        <dbReference type="ChEBI" id="CHEBI:43474"/>
        <dbReference type="ChEBI" id="CHEBI:57930"/>
        <dbReference type="ChEBI" id="CHEBI:173114"/>
        <dbReference type="EC" id="2.7.7.56"/>
    </reaction>
</comment>
<dbReference type="FunFam" id="3.30.230.70:FF:000003">
    <property type="entry name" value="Ribonuclease PH"/>
    <property type="match status" value="1"/>
</dbReference>
<dbReference type="Pfam" id="PF01138">
    <property type="entry name" value="RNase_PH"/>
    <property type="match status" value="1"/>
</dbReference>
<evidence type="ECO:0000256" key="4">
    <source>
        <dbReference type="ARBA" id="ARBA00022679"/>
    </source>
</evidence>
<dbReference type="GO" id="GO:0031125">
    <property type="term" value="P:rRNA 3'-end processing"/>
    <property type="evidence" value="ECO:0007669"/>
    <property type="project" value="UniProtKB-ARBA"/>
</dbReference>
<dbReference type="InterPro" id="IPR027408">
    <property type="entry name" value="PNPase/RNase_PH_dom_sf"/>
</dbReference>
<dbReference type="AlphaFoldDB" id="A0A150LI45"/>
<dbReference type="InterPro" id="IPR050080">
    <property type="entry name" value="RNase_PH"/>
</dbReference>
<dbReference type="Proteomes" id="UP000075683">
    <property type="component" value="Unassembled WGS sequence"/>
</dbReference>
<keyword evidence="4 8" id="KW-0808">Transferase</keyword>
<evidence type="ECO:0000256" key="3">
    <source>
        <dbReference type="ARBA" id="ARBA00022555"/>
    </source>
</evidence>
<evidence type="ECO:0000256" key="6">
    <source>
        <dbReference type="ARBA" id="ARBA00022695"/>
    </source>
</evidence>
<keyword evidence="3 8" id="KW-0820">tRNA-binding</keyword>
<dbReference type="InterPro" id="IPR036345">
    <property type="entry name" value="ExoRNase_PH_dom2_sf"/>
</dbReference>
<comment type="caution">
    <text evidence="11">The sequence shown here is derived from an EMBL/GenBank/DDBJ whole genome shotgun (WGS) entry which is preliminary data.</text>
</comment>
<reference evidence="11 12" key="1">
    <citation type="submission" date="2016-01" db="EMBL/GenBank/DDBJ databases">
        <title>Draft Genome Sequences of Seven Thermophilic Sporeformers Isolated from Foods.</title>
        <authorList>
            <person name="Berendsen E.M."/>
            <person name="Wells-Bennik M.H."/>
            <person name="Krawcyk A.O."/>
            <person name="De Jong A."/>
            <person name="Holsappel S."/>
            <person name="Eijlander R.T."/>
            <person name="Kuipers O.P."/>
        </authorList>
    </citation>
    <scope>NUCLEOTIDE SEQUENCE [LARGE SCALE GENOMIC DNA]</scope>
    <source>
        <strain evidence="11 12">B4135</strain>
    </source>
</reference>
<dbReference type="InterPro" id="IPR001247">
    <property type="entry name" value="ExoRNase_PH_dom1"/>
</dbReference>
<dbReference type="InterPro" id="IPR002381">
    <property type="entry name" value="RNase_PH_bac-type"/>
</dbReference>
<dbReference type="PATRIC" id="fig|301148.3.peg.1128"/>
<feature type="binding site" evidence="8">
    <location>
        <position position="124"/>
    </location>
    <ligand>
        <name>phosphate</name>
        <dbReference type="ChEBI" id="CHEBI:43474"/>
        <note>substrate</note>
    </ligand>
</feature>
<dbReference type="GO" id="GO:0000049">
    <property type="term" value="F:tRNA binding"/>
    <property type="evidence" value="ECO:0007669"/>
    <property type="project" value="UniProtKB-UniRule"/>
</dbReference>
<evidence type="ECO:0000256" key="2">
    <source>
        <dbReference type="ARBA" id="ARBA00022552"/>
    </source>
</evidence>
<proteinExistence type="inferred from homology"/>
<keyword evidence="2 8" id="KW-0698">rRNA processing</keyword>
<dbReference type="HAMAP" id="MF_00564">
    <property type="entry name" value="RNase_PH"/>
    <property type="match status" value="1"/>
</dbReference>
<evidence type="ECO:0000259" key="10">
    <source>
        <dbReference type="Pfam" id="PF03725"/>
    </source>
</evidence>
<dbReference type="InterPro" id="IPR020568">
    <property type="entry name" value="Ribosomal_Su5_D2-typ_SF"/>
</dbReference>
<feature type="binding site" evidence="8">
    <location>
        <begin position="162"/>
        <end position="164"/>
    </location>
    <ligand>
        <name>phosphate</name>
        <dbReference type="ChEBI" id="CHEBI:43474"/>
        <note>substrate</note>
    </ligand>
</feature>
<dbReference type="InterPro" id="IPR018336">
    <property type="entry name" value="RNase_PH_CS"/>
</dbReference>
<feature type="domain" description="Exoribonuclease phosphorolytic" evidence="10">
    <location>
        <begin position="196"/>
        <end position="263"/>
    </location>
</feature>
<evidence type="ECO:0000313" key="12">
    <source>
        <dbReference type="Proteomes" id="UP000075683"/>
    </source>
</evidence>
<dbReference type="PROSITE" id="PS01277">
    <property type="entry name" value="RIBONUCLEASE_PH"/>
    <property type="match status" value="1"/>
</dbReference>
<dbReference type="EC" id="2.7.7.56" evidence="8"/>
<evidence type="ECO:0000256" key="8">
    <source>
        <dbReference type="HAMAP-Rule" id="MF_00564"/>
    </source>
</evidence>
<evidence type="ECO:0000256" key="5">
    <source>
        <dbReference type="ARBA" id="ARBA00022694"/>
    </source>
</evidence>
<dbReference type="InterPro" id="IPR015847">
    <property type="entry name" value="ExoRNase_PH_dom2"/>
</dbReference>
<feature type="domain" description="Exoribonuclease phosphorolytic" evidence="9">
    <location>
        <begin position="48"/>
        <end position="178"/>
    </location>
</feature>
<keyword evidence="6 8" id="KW-0548">Nucleotidyltransferase</keyword>
<comment type="subunit">
    <text evidence="8">Homohexameric ring arranged as a trimer of dimers.</text>
</comment>
<dbReference type="STRING" id="301148.B4135_3178"/>
<keyword evidence="7" id="KW-0694">RNA-binding</keyword>
<name>A0A150LI45_9BACI</name>
<protein>
    <recommendedName>
        <fullName evidence="8">Ribonuclease PH</fullName>
        <shortName evidence="8">RNase PH</shortName>
        <ecNumber evidence="8">2.7.7.56</ecNumber>
    </recommendedName>
    <alternativeName>
        <fullName evidence="8">tRNA nucleotidyltransferase</fullName>
    </alternativeName>
</protein>
<dbReference type="SUPFAM" id="SSF54211">
    <property type="entry name" value="Ribosomal protein S5 domain 2-like"/>
    <property type="match status" value="1"/>
</dbReference>
<dbReference type="GO" id="GO:0009022">
    <property type="term" value="F:tRNA nucleotidyltransferase activity"/>
    <property type="evidence" value="ECO:0007669"/>
    <property type="project" value="UniProtKB-UniRule"/>
</dbReference>
<evidence type="ECO:0000259" key="9">
    <source>
        <dbReference type="Pfam" id="PF01138"/>
    </source>
</evidence>
<dbReference type="GO" id="GO:0000175">
    <property type="term" value="F:3'-5'-RNA exonuclease activity"/>
    <property type="evidence" value="ECO:0007669"/>
    <property type="project" value="UniProtKB-UniRule"/>
</dbReference>
<organism evidence="11 12">
    <name type="scientific">Caldibacillus debilis</name>
    <dbReference type="NCBI Taxonomy" id="301148"/>
    <lineage>
        <taxon>Bacteria</taxon>
        <taxon>Bacillati</taxon>
        <taxon>Bacillota</taxon>
        <taxon>Bacilli</taxon>
        <taxon>Bacillales</taxon>
        <taxon>Bacillaceae</taxon>
        <taxon>Caldibacillus</taxon>
    </lineage>
</organism>
<evidence type="ECO:0000256" key="7">
    <source>
        <dbReference type="ARBA" id="ARBA00022884"/>
    </source>
</evidence>
<keyword evidence="5 8" id="KW-0819">tRNA processing</keyword>
<dbReference type="EMBL" id="LQYT01000108">
    <property type="protein sequence ID" value="KYD11626.1"/>
    <property type="molecule type" value="Genomic_DNA"/>
</dbReference>
<dbReference type="GO" id="GO:0016075">
    <property type="term" value="P:rRNA catabolic process"/>
    <property type="evidence" value="ECO:0007669"/>
    <property type="project" value="UniProtKB-UniRule"/>
</dbReference>
<dbReference type="PANTHER" id="PTHR11953:SF0">
    <property type="entry name" value="EXOSOME COMPLEX COMPONENT RRP41"/>
    <property type="match status" value="1"/>
</dbReference>
<dbReference type="CDD" id="cd11362">
    <property type="entry name" value="RNase_PH_bact"/>
    <property type="match status" value="1"/>
</dbReference>
<comment type="similarity">
    <text evidence="1 8">Belongs to the RNase PH family.</text>
</comment>
<dbReference type="SUPFAM" id="SSF55666">
    <property type="entry name" value="Ribonuclease PH domain 2-like"/>
    <property type="match status" value="1"/>
</dbReference>
<dbReference type="GO" id="GO:0008033">
    <property type="term" value="P:tRNA processing"/>
    <property type="evidence" value="ECO:0007669"/>
    <property type="project" value="UniProtKB-UniRule"/>
</dbReference>
<evidence type="ECO:0000313" key="11">
    <source>
        <dbReference type="EMBL" id="KYD11626.1"/>
    </source>
</evidence>
<accession>A0A150LI45</accession>
<gene>
    <name evidence="8" type="primary">rph</name>
    <name evidence="11" type="ORF">B4135_3178</name>
</gene>
<evidence type="ECO:0000256" key="1">
    <source>
        <dbReference type="ARBA" id="ARBA00006678"/>
    </source>
</evidence>